<dbReference type="InterPro" id="IPR004333">
    <property type="entry name" value="SBP_dom"/>
</dbReference>
<dbReference type="InterPro" id="IPR036893">
    <property type="entry name" value="SBP_sf"/>
</dbReference>
<feature type="region of interest" description="Disordered" evidence="5">
    <location>
        <begin position="62"/>
        <end position="83"/>
    </location>
</feature>
<dbReference type="PANTHER" id="PTHR31251:SF208">
    <property type="entry name" value="SQUAMOSA PROMOTER-BINDING-LIKE PROTEIN 18"/>
    <property type="match status" value="1"/>
</dbReference>
<evidence type="ECO:0000256" key="4">
    <source>
        <dbReference type="PROSITE-ProRule" id="PRU00470"/>
    </source>
</evidence>
<gene>
    <name evidence="8" type="primary">LOC107418038</name>
</gene>
<keyword evidence="7" id="KW-1185">Reference proteome</keyword>
<dbReference type="InterPro" id="IPR044817">
    <property type="entry name" value="SBP-like"/>
</dbReference>
<evidence type="ECO:0000256" key="2">
    <source>
        <dbReference type="ARBA" id="ARBA00022771"/>
    </source>
</evidence>
<accession>A0ABM3IJJ2</accession>
<sequence length="360" mass="39127">MDWNLKAPSWDFTDLEQETFPTLDSVDGSSSCGEHRTIKGEFSVDLKLGRVGNPGNELLDMWKEPGLPKTTSSPSGSSKRARGAYNGSQVTIGGNTQRFCQQCSRFHSLEEFDEGKRSCRKRLDGHNRRRRKPQPEPLSRTGALLSSYQGTQLLPFSTSLVYSSTPLVNHSWAGVVKTEADHAGLHNQHTNLPLLDKQNLFLGSSSSSSSSSYKGRKQLGVLLGNDLPTLNNQTSLEVSVCQPLLRSISLSESGGGSRSKMFCDRLTTQIHDSDCALSLLSSPQTQTSEIGLRHIVQPNSISLVHPVGPPSLHGNSLEPIDSVFVSNGSDASVHCPGMFHMGSDGSQGNEAPQTLPFHWD</sequence>
<dbReference type="SUPFAM" id="SSF103612">
    <property type="entry name" value="SBT domain"/>
    <property type="match status" value="1"/>
</dbReference>
<reference evidence="8" key="2">
    <citation type="submission" date="2025-08" db="UniProtKB">
        <authorList>
            <consortium name="RefSeq"/>
        </authorList>
    </citation>
    <scope>IDENTIFICATION</scope>
    <source>
        <tissue evidence="8">Seedling</tissue>
    </source>
</reference>
<evidence type="ECO:0000313" key="7">
    <source>
        <dbReference type="Proteomes" id="UP001652623"/>
    </source>
</evidence>
<name>A0ABM3IJJ2_ZIZJJ</name>
<feature type="compositionally biased region" description="Low complexity" evidence="5">
    <location>
        <begin position="68"/>
        <end position="78"/>
    </location>
</feature>
<keyword evidence="3" id="KW-0862">Zinc</keyword>
<dbReference type="Pfam" id="PF03110">
    <property type="entry name" value="SBP"/>
    <property type="match status" value="1"/>
</dbReference>
<keyword evidence="2 4" id="KW-0863">Zinc-finger</keyword>
<reference evidence="7" key="1">
    <citation type="submission" date="2025-05" db="UniProtKB">
        <authorList>
            <consortium name="RefSeq"/>
        </authorList>
    </citation>
    <scope>NUCLEOTIDE SEQUENCE [LARGE SCALE GENOMIC DNA]</scope>
</reference>
<evidence type="ECO:0000256" key="3">
    <source>
        <dbReference type="ARBA" id="ARBA00022833"/>
    </source>
</evidence>
<dbReference type="Proteomes" id="UP001652623">
    <property type="component" value="Chromosome 2"/>
</dbReference>
<dbReference type="PANTHER" id="PTHR31251">
    <property type="entry name" value="SQUAMOSA PROMOTER-BINDING-LIKE PROTEIN 4"/>
    <property type="match status" value="1"/>
</dbReference>
<feature type="domain" description="SBP-type" evidence="6">
    <location>
        <begin position="46"/>
        <end position="133"/>
    </location>
</feature>
<proteinExistence type="predicted"/>
<protein>
    <submittedName>
        <fullName evidence="8">Squamosa promoter-binding-like protein 13A isoform X2</fullName>
    </submittedName>
</protein>
<evidence type="ECO:0000313" key="8">
    <source>
        <dbReference type="RefSeq" id="XP_048329804.1"/>
    </source>
</evidence>
<evidence type="ECO:0000259" key="6">
    <source>
        <dbReference type="PROSITE" id="PS51141"/>
    </source>
</evidence>
<keyword evidence="1" id="KW-0479">Metal-binding</keyword>
<dbReference type="GeneID" id="107418038"/>
<evidence type="ECO:0000256" key="5">
    <source>
        <dbReference type="SAM" id="MobiDB-lite"/>
    </source>
</evidence>
<dbReference type="RefSeq" id="XP_048329804.1">
    <property type="nucleotide sequence ID" value="XM_048473847.2"/>
</dbReference>
<dbReference type="PROSITE" id="PS51141">
    <property type="entry name" value="ZF_SBP"/>
    <property type="match status" value="1"/>
</dbReference>
<feature type="region of interest" description="Disordered" evidence="5">
    <location>
        <begin position="122"/>
        <end position="142"/>
    </location>
</feature>
<evidence type="ECO:0000256" key="1">
    <source>
        <dbReference type="ARBA" id="ARBA00022723"/>
    </source>
</evidence>
<dbReference type="Gene3D" id="4.10.1100.10">
    <property type="entry name" value="Transcription factor, SBP-box domain"/>
    <property type="match status" value="1"/>
</dbReference>
<organism evidence="7 8">
    <name type="scientific">Ziziphus jujuba</name>
    <name type="common">Chinese jujube</name>
    <name type="synonym">Ziziphus sativa</name>
    <dbReference type="NCBI Taxonomy" id="326968"/>
    <lineage>
        <taxon>Eukaryota</taxon>
        <taxon>Viridiplantae</taxon>
        <taxon>Streptophyta</taxon>
        <taxon>Embryophyta</taxon>
        <taxon>Tracheophyta</taxon>
        <taxon>Spermatophyta</taxon>
        <taxon>Magnoliopsida</taxon>
        <taxon>eudicotyledons</taxon>
        <taxon>Gunneridae</taxon>
        <taxon>Pentapetalae</taxon>
        <taxon>rosids</taxon>
        <taxon>fabids</taxon>
        <taxon>Rosales</taxon>
        <taxon>Rhamnaceae</taxon>
        <taxon>Paliureae</taxon>
        <taxon>Ziziphus</taxon>
    </lineage>
</organism>